<sequence>MSLNPENNPFTIKQNHTNYKYHIINEGFYPPQNKIHYTLATSRSGDKYKIPEGYLVQTSWERSKSHHMLECEIEYEQDRPVFIIRFEENLQQYVLKSKKSPTKVANDYLQVILKFFNSLDKPDLQEIKFNIQDKNYVIDYNKYDKKNNDRSLDPFLEVIDRGPISHHAYHKLAAIQPELPRAYEISNTGKRINQEISTNIPIFTLNIENMSLETSNVNEGGIKMGPSLKCPFGTSLEDNQEVEEEVLKYIRKACYRRITDILLYILPGLVDQNVLNANNPVINI</sequence>
<organism evidence="1 2">
    <name type="scientific">Gigaspora rosea</name>
    <dbReference type="NCBI Taxonomy" id="44941"/>
    <lineage>
        <taxon>Eukaryota</taxon>
        <taxon>Fungi</taxon>
        <taxon>Fungi incertae sedis</taxon>
        <taxon>Mucoromycota</taxon>
        <taxon>Glomeromycotina</taxon>
        <taxon>Glomeromycetes</taxon>
        <taxon>Diversisporales</taxon>
        <taxon>Gigasporaceae</taxon>
        <taxon>Gigaspora</taxon>
    </lineage>
</organism>
<comment type="caution">
    <text evidence="1">The sequence shown here is derived from an EMBL/GenBank/DDBJ whole genome shotgun (WGS) entry which is preliminary data.</text>
</comment>
<dbReference type="STRING" id="44941.A0A397VZY1"/>
<accession>A0A397VZY1</accession>
<name>A0A397VZY1_9GLOM</name>
<dbReference type="Proteomes" id="UP000266673">
    <property type="component" value="Unassembled WGS sequence"/>
</dbReference>
<gene>
    <name evidence="1" type="ORF">C2G38_2165585</name>
</gene>
<proteinExistence type="predicted"/>
<dbReference type="EMBL" id="QKWP01000169">
    <property type="protein sequence ID" value="RIB25583.1"/>
    <property type="molecule type" value="Genomic_DNA"/>
</dbReference>
<protein>
    <submittedName>
        <fullName evidence="1">Uncharacterized protein</fullName>
    </submittedName>
</protein>
<evidence type="ECO:0000313" key="2">
    <source>
        <dbReference type="Proteomes" id="UP000266673"/>
    </source>
</evidence>
<dbReference type="OrthoDB" id="2357358at2759"/>
<dbReference type="AlphaFoldDB" id="A0A397VZY1"/>
<keyword evidence="2" id="KW-1185">Reference proteome</keyword>
<reference evidence="1 2" key="1">
    <citation type="submission" date="2018-06" db="EMBL/GenBank/DDBJ databases">
        <title>Comparative genomics reveals the genomic features of Rhizophagus irregularis, R. cerebriforme, R. diaphanum and Gigaspora rosea, and their symbiotic lifestyle signature.</title>
        <authorList>
            <person name="Morin E."/>
            <person name="San Clemente H."/>
            <person name="Chen E.C.H."/>
            <person name="De La Providencia I."/>
            <person name="Hainaut M."/>
            <person name="Kuo A."/>
            <person name="Kohler A."/>
            <person name="Murat C."/>
            <person name="Tang N."/>
            <person name="Roy S."/>
            <person name="Loubradou J."/>
            <person name="Henrissat B."/>
            <person name="Grigoriev I.V."/>
            <person name="Corradi N."/>
            <person name="Roux C."/>
            <person name="Martin F.M."/>
        </authorList>
    </citation>
    <scope>NUCLEOTIDE SEQUENCE [LARGE SCALE GENOMIC DNA]</scope>
    <source>
        <strain evidence="1 2">DAOM 194757</strain>
    </source>
</reference>
<evidence type="ECO:0000313" key="1">
    <source>
        <dbReference type="EMBL" id="RIB25583.1"/>
    </source>
</evidence>